<evidence type="ECO:0000256" key="2">
    <source>
        <dbReference type="ARBA" id="ARBA00022840"/>
    </source>
</evidence>
<dbReference type="EMBL" id="QGKU01000006">
    <property type="protein sequence ID" value="PWR04330.1"/>
    <property type="molecule type" value="Genomic_DNA"/>
</dbReference>
<dbReference type="InterPro" id="IPR027417">
    <property type="entry name" value="P-loop_NTPase"/>
</dbReference>
<sequence length="354" mass="38713">MGVLDSYEARVAAGTLHSDERQRAVAATLDDLRVRLLADPPRRLGLFQRMRNGTPAGLYIWGSVGSGKSMLVDLFVTALDGVPARRLHFHDFMQQVHRALHSARQNRTGDPLALAAAQVCGGLRVLVLDEMEVRDIADAAILDRLFRAVFDAGTVLVTTSNAAPGDLYRDGLKRELFTPFIELIGQQCGVVKLAGPRDYRTGRGAKDSRLIYPLGAAARDFTSGWWDRLAQGAPRAETVRVQGRPLTLTTDGADLVRAAFHDLCDRPLGPADYLHLAQRTQWLVLEDIPKLGARQHDTARRFILLIDALYEARTGLVASADAPPDALCGDDENAFAFARVVSRLAEMTAPGWPS</sequence>
<evidence type="ECO:0000256" key="1">
    <source>
        <dbReference type="ARBA" id="ARBA00022741"/>
    </source>
</evidence>
<dbReference type="OrthoDB" id="9774491at2"/>
<gene>
    <name evidence="3" type="ORF">DKT77_02230</name>
</gene>
<dbReference type="RefSeq" id="WP_109810117.1">
    <property type="nucleotide sequence ID" value="NZ_QGKU01000006.1"/>
</dbReference>
<dbReference type="Pfam" id="PF03969">
    <property type="entry name" value="AFG1_ATPase"/>
    <property type="match status" value="1"/>
</dbReference>
<name>A0A2V2LFD5_9RHOB</name>
<comment type="caution">
    <text evidence="3">The sequence shown here is derived from an EMBL/GenBank/DDBJ whole genome shotgun (WGS) entry which is preliminary data.</text>
</comment>
<keyword evidence="4" id="KW-1185">Reference proteome</keyword>
<keyword evidence="1" id="KW-0547">Nucleotide-binding</keyword>
<evidence type="ECO:0000313" key="4">
    <source>
        <dbReference type="Proteomes" id="UP000245680"/>
    </source>
</evidence>
<proteinExistence type="predicted"/>
<dbReference type="GO" id="GO:0016887">
    <property type="term" value="F:ATP hydrolysis activity"/>
    <property type="evidence" value="ECO:0007669"/>
    <property type="project" value="InterPro"/>
</dbReference>
<keyword evidence="2" id="KW-0067">ATP-binding</keyword>
<accession>A0A2V2LFD5</accession>
<dbReference type="Proteomes" id="UP000245680">
    <property type="component" value="Unassembled WGS sequence"/>
</dbReference>
<keyword evidence="3" id="KW-0131">Cell cycle</keyword>
<reference evidence="3 4" key="1">
    <citation type="submission" date="2018-05" db="EMBL/GenBank/DDBJ databases">
        <title>Rhodobacteraceae gen. nov., sp. nov. isolated from sea water.</title>
        <authorList>
            <person name="Ren Y."/>
        </authorList>
    </citation>
    <scope>NUCLEOTIDE SEQUENCE [LARGE SCALE GENOMIC DNA]</scope>
    <source>
        <strain evidence="3 4">TG-679</strain>
    </source>
</reference>
<dbReference type="NCBIfam" id="NF040713">
    <property type="entry name" value="ZapE"/>
    <property type="match status" value="1"/>
</dbReference>
<dbReference type="PANTHER" id="PTHR12169">
    <property type="entry name" value="ATPASE N2B"/>
    <property type="match status" value="1"/>
</dbReference>
<keyword evidence="3" id="KW-0132">Cell division</keyword>
<dbReference type="GO" id="GO:0051301">
    <property type="term" value="P:cell division"/>
    <property type="evidence" value="ECO:0007669"/>
    <property type="project" value="UniProtKB-KW"/>
</dbReference>
<protein>
    <submittedName>
        <fullName evidence="3">Cell division protein ZapE</fullName>
    </submittedName>
</protein>
<dbReference type="AlphaFoldDB" id="A0A2V2LFD5"/>
<dbReference type="GO" id="GO:0005524">
    <property type="term" value="F:ATP binding"/>
    <property type="evidence" value="ECO:0007669"/>
    <property type="project" value="UniProtKB-KW"/>
</dbReference>
<evidence type="ECO:0000313" key="3">
    <source>
        <dbReference type="EMBL" id="PWR04330.1"/>
    </source>
</evidence>
<dbReference type="Gene3D" id="3.40.50.300">
    <property type="entry name" value="P-loop containing nucleotide triphosphate hydrolases"/>
    <property type="match status" value="1"/>
</dbReference>
<dbReference type="InterPro" id="IPR005654">
    <property type="entry name" value="ATPase_AFG1-like"/>
</dbReference>
<dbReference type="PANTHER" id="PTHR12169:SF6">
    <property type="entry name" value="AFG1-LIKE ATPASE"/>
    <property type="match status" value="1"/>
</dbReference>
<dbReference type="GO" id="GO:0005737">
    <property type="term" value="C:cytoplasm"/>
    <property type="evidence" value="ECO:0007669"/>
    <property type="project" value="TreeGrafter"/>
</dbReference>
<dbReference type="SUPFAM" id="SSF52540">
    <property type="entry name" value="P-loop containing nucleoside triphosphate hydrolases"/>
    <property type="match status" value="1"/>
</dbReference>
<organism evidence="3 4">
    <name type="scientific">Meridianimarinicoccus roseus</name>
    <dbReference type="NCBI Taxonomy" id="2072018"/>
    <lineage>
        <taxon>Bacteria</taxon>
        <taxon>Pseudomonadati</taxon>
        <taxon>Pseudomonadota</taxon>
        <taxon>Alphaproteobacteria</taxon>
        <taxon>Rhodobacterales</taxon>
        <taxon>Paracoccaceae</taxon>
        <taxon>Meridianimarinicoccus</taxon>
    </lineage>
</organism>